<organism evidence="2 3">
    <name type="scientific">Pleomassaria siparia CBS 279.74</name>
    <dbReference type="NCBI Taxonomy" id="1314801"/>
    <lineage>
        <taxon>Eukaryota</taxon>
        <taxon>Fungi</taxon>
        <taxon>Dikarya</taxon>
        <taxon>Ascomycota</taxon>
        <taxon>Pezizomycotina</taxon>
        <taxon>Dothideomycetes</taxon>
        <taxon>Pleosporomycetidae</taxon>
        <taxon>Pleosporales</taxon>
        <taxon>Pleomassariaceae</taxon>
        <taxon>Pleomassaria</taxon>
    </lineage>
</organism>
<dbReference type="EMBL" id="MU005775">
    <property type="protein sequence ID" value="KAF2706562.1"/>
    <property type="molecule type" value="Genomic_DNA"/>
</dbReference>
<dbReference type="InterPro" id="IPR011333">
    <property type="entry name" value="SKP1/BTB/POZ_sf"/>
</dbReference>
<dbReference type="InterPro" id="IPR000210">
    <property type="entry name" value="BTB/POZ_dom"/>
</dbReference>
<dbReference type="Proteomes" id="UP000799428">
    <property type="component" value="Unassembled WGS sequence"/>
</dbReference>
<dbReference type="OrthoDB" id="1022638at2759"/>
<protein>
    <recommendedName>
        <fullName evidence="1">BTB domain-containing protein</fullName>
    </recommendedName>
</protein>
<proteinExistence type="predicted"/>
<dbReference type="CDD" id="cd18186">
    <property type="entry name" value="BTB_POZ_ZBTB_KLHL-like"/>
    <property type="match status" value="1"/>
</dbReference>
<dbReference type="AlphaFoldDB" id="A0A6G1K221"/>
<accession>A0A6G1K221</accession>
<sequence>MPSLSSPMRNSSPVRDVRVAQSEATNFLQSIIKVVVGLEGQSQTFFVHERLVTDRAPFFQRAINEELRDSDDKIIELPDDSPTVFFTYLQLLYTGKLPIKVKNLRQDNKDARHEYDILVELYVLAEKFEDVETRNIAIDAMIAKSRTERSVPGMYNVQRIFDDTSDESPLRTFVVDLYAEIGNEQHLHTKCGLPCAEFLFDLSRKLMKMPSRDTAQHTVDTCDPSLYHVKEPNPLDGETVNGDDEIL</sequence>
<dbReference type="PANTHER" id="PTHR47843:SF2">
    <property type="entry name" value="BTB DOMAIN-CONTAINING PROTEIN"/>
    <property type="match status" value="1"/>
</dbReference>
<dbReference type="PANTHER" id="PTHR47843">
    <property type="entry name" value="BTB DOMAIN-CONTAINING PROTEIN-RELATED"/>
    <property type="match status" value="1"/>
</dbReference>
<feature type="domain" description="BTB" evidence="1">
    <location>
        <begin position="32"/>
        <end position="101"/>
    </location>
</feature>
<dbReference type="PROSITE" id="PS50097">
    <property type="entry name" value="BTB"/>
    <property type="match status" value="1"/>
</dbReference>
<dbReference type="Gene3D" id="3.30.710.10">
    <property type="entry name" value="Potassium Channel Kv1.1, Chain A"/>
    <property type="match status" value="1"/>
</dbReference>
<keyword evidence="3" id="KW-1185">Reference proteome</keyword>
<reference evidence="2" key="1">
    <citation type="journal article" date="2020" name="Stud. Mycol.">
        <title>101 Dothideomycetes genomes: a test case for predicting lifestyles and emergence of pathogens.</title>
        <authorList>
            <person name="Haridas S."/>
            <person name="Albert R."/>
            <person name="Binder M."/>
            <person name="Bloem J."/>
            <person name="Labutti K."/>
            <person name="Salamov A."/>
            <person name="Andreopoulos B."/>
            <person name="Baker S."/>
            <person name="Barry K."/>
            <person name="Bills G."/>
            <person name="Bluhm B."/>
            <person name="Cannon C."/>
            <person name="Castanera R."/>
            <person name="Culley D."/>
            <person name="Daum C."/>
            <person name="Ezra D."/>
            <person name="Gonzalez J."/>
            <person name="Henrissat B."/>
            <person name="Kuo A."/>
            <person name="Liang C."/>
            <person name="Lipzen A."/>
            <person name="Lutzoni F."/>
            <person name="Magnuson J."/>
            <person name="Mondo S."/>
            <person name="Nolan M."/>
            <person name="Ohm R."/>
            <person name="Pangilinan J."/>
            <person name="Park H.-J."/>
            <person name="Ramirez L."/>
            <person name="Alfaro M."/>
            <person name="Sun H."/>
            <person name="Tritt A."/>
            <person name="Yoshinaga Y."/>
            <person name="Zwiers L.-H."/>
            <person name="Turgeon B."/>
            <person name="Goodwin S."/>
            <person name="Spatafora J."/>
            <person name="Crous P."/>
            <person name="Grigoriev I."/>
        </authorList>
    </citation>
    <scope>NUCLEOTIDE SEQUENCE</scope>
    <source>
        <strain evidence="2">CBS 279.74</strain>
    </source>
</reference>
<dbReference type="Pfam" id="PF00651">
    <property type="entry name" value="BTB"/>
    <property type="match status" value="1"/>
</dbReference>
<name>A0A6G1K221_9PLEO</name>
<dbReference type="SUPFAM" id="SSF54695">
    <property type="entry name" value="POZ domain"/>
    <property type="match status" value="1"/>
</dbReference>
<evidence type="ECO:0000259" key="1">
    <source>
        <dbReference type="PROSITE" id="PS50097"/>
    </source>
</evidence>
<evidence type="ECO:0000313" key="3">
    <source>
        <dbReference type="Proteomes" id="UP000799428"/>
    </source>
</evidence>
<evidence type="ECO:0000313" key="2">
    <source>
        <dbReference type="EMBL" id="KAF2706562.1"/>
    </source>
</evidence>
<gene>
    <name evidence="2" type="ORF">K504DRAFT_504685</name>
</gene>